<gene>
    <name evidence="1" type="ORF">BG04_55</name>
</gene>
<proteinExistence type="predicted"/>
<protein>
    <submittedName>
        <fullName evidence="1">Uncharacterized protein</fullName>
    </submittedName>
</protein>
<dbReference type="AlphaFoldDB" id="A0A0B6AQY9"/>
<name>A0A0B6AQY9_PRIM2</name>
<sequence length="87" mass="10402">MIVNYKNQATGHRMNNGWNLFYASNLTMWRKDEKYLLLDENQDVVMIFGFKKDEIILDKLQTWGYTFGVHPEKKQISCLQRQEEIGE</sequence>
<dbReference type="RefSeq" id="WP_013057818.1">
    <property type="nucleotide sequence ID" value="NZ_BCVB01000006.1"/>
</dbReference>
<dbReference type="KEGG" id="bmeg:BG04_55"/>
<organism evidence="1 2">
    <name type="scientific">Priestia megaterium (strain ATCC 14581 / DSM 32 / CCUG 1817 / JCM 2506 / NBRC 15308 / NCIMB 9376 / NCTC 10342 / NRRL B-14308 / VKM B-512 / Ford 19)</name>
    <name type="common">Bacillus megaterium</name>
    <dbReference type="NCBI Taxonomy" id="1348623"/>
    <lineage>
        <taxon>Bacteria</taxon>
        <taxon>Bacillati</taxon>
        <taxon>Bacillota</taxon>
        <taxon>Bacilli</taxon>
        <taxon>Bacillales</taxon>
        <taxon>Bacillaceae</taxon>
        <taxon>Priestia</taxon>
    </lineage>
</organism>
<dbReference type="HOGENOM" id="CLU_2476886_0_0_9"/>
<dbReference type="GeneID" id="93643580"/>
<reference evidence="1 2" key="1">
    <citation type="journal article" date="2015" name="Genome Announc.">
        <title>Complete genome sequences for 35 biothreat assay-relevant bacillus species.</title>
        <authorList>
            <person name="Johnson S.L."/>
            <person name="Daligault H.E."/>
            <person name="Davenport K.W."/>
            <person name="Jaissle J."/>
            <person name="Frey K.G."/>
            <person name="Ladner J.T."/>
            <person name="Broomall S.M."/>
            <person name="Bishop-Lilly K.A."/>
            <person name="Bruce D.C."/>
            <person name="Gibbons H.S."/>
            <person name="Coyne S.R."/>
            <person name="Lo C.C."/>
            <person name="Meincke L."/>
            <person name="Munk A.C."/>
            <person name="Koroleva G.I."/>
            <person name="Rosenzweig C.N."/>
            <person name="Palacios G.F."/>
            <person name="Redden C.L."/>
            <person name="Minogue T.D."/>
            <person name="Chain P.S."/>
        </authorList>
    </citation>
    <scope>NUCLEOTIDE SEQUENCE [LARGE SCALE GENOMIC DNA]</scope>
    <source>
        <strain evidence="2">ATCC 14581 / DSM 32 / JCM 2506 / NBRC 15308 / NCIMB 9376 / NCTC 10342 / NRRL B-14308 / VKM B-512</strain>
    </source>
</reference>
<accession>A0A0B6AQY9</accession>
<evidence type="ECO:0000313" key="2">
    <source>
        <dbReference type="Proteomes" id="UP000031829"/>
    </source>
</evidence>
<evidence type="ECO:0000313" key="1">
    <source>
        <dbReference type="EMBL" id="AJI23537.1"/>
    </source>
</evidence>
<dbReference type="EMBL" id="CP009920">
    <property type="protein sequence ID" value="AJI23537.1"/>
    <property type="molecule type" value="Genomic_DNA"/>
</dbReference>
<dbReference type="Proteomes" id="UP000031829">
    <property type="component" value="Chromosome"/>
</dbReference>